<keyword evidence="3 6" id="KW-0808">Transferase</keyword>
<protein>
    <submittedName>
        <fullName evidence="6">Glycosyl transferase family 2</fullName>
    </submittedName>
</protein>
<feature type="transmembrane region" description="Helical" evidence="4">
    <location>
        <begin position="6"/>
        <end position="24"/>
    </location>
</feature>
<organism evidence="6 7">
    <name type="scientific">Patiriisocius marinus</name>
    <dbReference type="NCBI Taxonomy" id="1397112"/>
    <lineage>
        <taxon>Bacteria</taxon>
        <taxon>Pseudomonadati</taxon>
        <taxon>Bacteroidota</taxon>
        <taxon>Flavobacteriia</taxon>
        <taxon>Flavobacteriales</taxon>
        <taxon>Flavobacteriaceae</taxon>
        <taxon>Patiriisocius</taxon>
    </lineage>
</organism>
<feature type="transmembrane region" description="Helical" evidence="4">
    <location>
        <begin position="302"/>
        <end position="323"/>
    </location>
</feature>
<comment type="caution">
    <text evidence="6">The sequence shown here is derived from an EMBL/GenBank/DDBJ whole genome shotgun (WGS) entry which is preliminary data.</text>
</comment>
<keyword evidence="7" id="KW-1185">Reference proteome</keyword>
<dbReference type="InterPro" id="IPR001173">
    <property type="entry name" value="Glyco_trans_2-like"/>
</dbReference>
<evidence type="ECO:0000313" key="6">
    <source>
        <dbReference type="EMBL" id="GER59788.1"/>
    </source>
</evidence>
<dbReference type="AlphaFoldDB" id="A0A5J4J1B7"/>
<evidence type="ECO:0000259" key="5">
    <source>
        <dbReference type="Pfam" id="PF00535"/>
    </source>
</evidence>
<dbReference type="GO" id="GO:0016757">
    <property type="term" value="F:glycosyltransferase activity"/>
    <property type="evidence" value="ECO:0007669"/>
    <property type="project" value="UniProtKB-KW"/>
</dbReference>
<keyword evidence="2" id="KW-0328">Glycosyltransferase</keyword>
<keyword evidence="4" id="KW-0812">Transmembrane</keyword>
<feature type="transmembrane region" description="Helical" evidence="4">
    <location>
        <begin position="335"/>
        <end position="356"/>
    </location>
</feature>
<reference evidence="6 7" key="1">
    <citation type="submission" date="2019-08" db="EMBL/GenBank/DDBJ databases">
        <title>Draft genome sequence of Ulvibacter marinus type strain NBRC 109484.</title>
        <authorList>
            <person name="Kawano K."/>
            <person name="Ushijima N."/>
            <person name="Kihara M."/>
            <person name="Itoh H."/>
        </authorList>
    </citation>
    <scope>NUCLEOTIDE SEQUENCE [LARGE SCALE GENOMIC DNA]</scope>
    <source>
        <strain evidence="6 7">NBRC 109484</strain>
    </source>
</reference>
<proteinExistence type="inferred from homology"/>
<evidence type="ECO:0000313" key="7">
    <source>
        <dbReference type="Proteomes" id="UP000326509"/>
    </source>
</evidence>
<dbReference type="PANTHER" id="PTHR43630">
    <property type="entry name" value="POLY-BETA-1,6-N-ACETYL-D-GLUCOSAMINE SYNTHASE"/>
    <property type="match status" value="1"/>
</dbReference>
<keyword evidence="4" id="KW-1133">Transmembrane helix</keyword>
<sequence length="366" mass="41644">MPMVLLYVFGSITLLNILFYLAFAKFSFHKISAKTVYENSPVSVLICAKNEAENLKKNIPSILSQNHPNFELILINDASSDETLDIMEEFKELDSRVQIVNVVNNETFWGSKKYALTLGIKKAKHKKLVFTDADCAPSSNKWLSIISSEILESKELVLGYGAYKKEKGFLNALIRFETLMTATQYFSYALNGTPYMGVGRNLAYTSTLFFENKGFINHIKIASGDDDLFVNEVATKKNTAINYQEDAFTISTPKNTWSSWITQKRRHVSAASHYKKTHKFILGLFYISNVLFWVAAPLSFFFIAWEFALAIIVIRFIIQSIVLGKAAYKLKEQNLIPFFIFLEIFLIVGQIVIFISNSASKPTQWK</sequence>
<dbReference type="PANTHER" id="PTHR43630:SF1">
    <property type="entry name" value="POLY-BETA-1,6-N-ACETYL-D-GLUCOSAMINE SYNTHASE"/>
    <property type="match status" value="1"/>
</dbReference>
<dbReference type="Gene3D" id="3.90.550.10">
    <property type="entry name" value="Spore Coat Polysaccharide Biosynthesis Protein SpsA, Chain A"/>
    <property type="match status" value="1"/>
</dbReference>
<dbReference type="OrthoDB" id="9800276at2"/>
<accession>A0A5J4J1B7</accession>
<evidence type="ECO:0000256" key="3">
    <source>
        <dbReference type="ARBA" id="ARBA00022679"/>
    </source>
</evidence>
<evidence type="ECO:0000256" key="4">
    <source>
        <dbReference type="SAM" id="Phobius"/>
    </source>
</evidence>
<feature type="domain" description="Glycosyltransferase 2-like" evidence="5">
    <location>
        <begin position="43"/>
        <end position="173"/>
    </location>
</feature>
<name>A0A5J4J1B7_9FLAO</name>
<keyword evidence="4" id="KW-0472">Membrane</keyword>
<dbReference type="Proteomes" id="UP000326509">
    <property type="component" value="Unassembled WGS sequence"/>
</dbReference>
<feature type="transmembrane region" description="Helical" evidence="4">
    <location>
        <begin position="280"/>
        <end position="296"/>
    </location>
</feature>
<dbReference type="InterPro" id="IPR029044">
    <property type="entry name" value="Nucleotide-diphossugar_trans"/>
</dbReference>
<gene>
    <name evidence="6" type="ORF">ULMA_18960</name>
</gene>
<evidence type="ECO:0000256" key="1">
    <source>
        <dbReference type="ARBA" id="ARBA00006739"/>
    </source>
</evidence>
<comment type="similarity">
    <text evidence="1">Belongs to the glycosyltransferase 2 family.</text>
</comment>
<evidence type="ECO:0000256" key="2">
    <source>
        <dbReference type="ARBA" id="ARBA00022676"/>
    </source>
</evidence>
<dbReference type="Pfam" id="PF00535">
    <property type="entry name" value="Glycos_transf_2"/>
    <property type="match status" value="1"/>
</dbReference>
<dbReference type="EMBL" id="BKCG01000004">
    <property type="protein sequence ID" value="GER59788.1"/>
    <property type="molecule type" value="Genomic_DNA"/>
</dbReference>
<dbReference type="SUPFAM" id="SSF53448">
    <property type="entry name" value="Nucleotide-diphospho-sugar transferases"/>
    <property type="match status" value="1"/>
</dbReference>